<dbReference type="SUPFAM" id="SSF53323">
    <property type="entry name" value="Pyruvate-ferredoxin oxidoreductase, PFOR, domain III"/>
    <property type="match status" value="1"/>
</dbReference>
<dbReference type="RefSeq" id="WP_132084135.1">
    <property type="nucleotide sequence ID" value="NZ_SLUK01000003.1"/>
</dbReference>
<feature type="domain" description="Pyruvate/ketoisovalerate oxidoreductase catalytic" evidence="2">
    <location>
        <begin position="12"/>
        <end position="175"/>
    </location>
</feature>
<gene>
    <name evidence="3" type="ORF">EDD78_10314</name>
</gene>
<dbReference type="InterPro" id="IPR052554">
    <property type="entry name" value="2-oxoglutarate_synth_KorC"/>
</dbReference>
<evidence type="ECO:0000259" key="2">
    <source>
        <dbReference type="Pfam" id="PF01558"/>
    </source>
</evidence>
<name>A0A9X8UKS1_9FIRM</name>
<dbReference type="Proteomes" id="UP000294682">
    <property type="component" value="Unassembled WGS sequence"/>
</dbReference>
<accession>A0A9X8UKS1</accession>
<dbReference type="AlphaFoldDB" id="A0A9X8UKS1"/>
<evidence type="ECO:0000313" key="4">
    <source>
        <dbReference type="Proteomes" id="UP000294682"/>
    </source>
</evidence>
<dbReference type="PANTHER" id="PTHR42730">
    <property type="entry name" value="2-OXOGLUTARATE SYNTHASE SUBUNIT KORC"/>
    <property type="match status" value="1"/>
</dbReference>
<dbReference type="EMBL" id="SLUK01000003">
    <property type="protein sequence ID" value="TCL43977.1"/>
    <property type="molecule type" value="Genomic_DNA"/>
</dbReference>
<dbReference type="Gene3D" id="3.40.920.10">
    <property type="entry name" value="Pyruvate-ferredoxin oxidoreductase, PFOR, domain III"/>
    <property type="match status" value="1"/>
</dbReference>
<keyword evidence="1" id="KW-0560">Oxidoreductase</keyword>
<proteinExistence type="predicted"/>
<organism evidence="3 4">
    <name type="scientific">Harryflintia acetispora</name>
    <dbReference type="NCBI Taxonomy" id="1849041"/>
    <lineage>
        <taxon>Bacteria</taxon>
        <taxon>Bacillati</taxon>
        <taxon>Bacillota</taxon>
        <taxon>Clostridia</taxon>
        <taxon>Eubacteriales</taxon>
        <taxon>Oscillospiraceae</taxon>
        <taxon>Harryflintia</taxon>
    </lineage>
</organism>
<dbReference type="Pfam" id="PF01558">
    <property type="entry name" value="POR"/>
    <property type="match status" value="1"/>
</dbReference>
<dbReference type="GO" id="GO:0016903">
    <property type="term" value="F:oxidoreductase activity, acting on the aldehyde or oxo group of donors"/>
    <property type="evidence" value="ECO:0007669"/>
    <property type="project" value="InterPro"/>
</dbReference>
<protein>
    <submittedName>
        <fullName evidence="3">2-oxoglutarate ferredoxin oxidoreductase subunit gamma</fullName>
    </submittedName>
</protein>
<evidence type="ECO:0000256" key="1">
    <source>
        <dbReference type="ARBA" id="ARBA00023002"/>
    </source>
</evidence>
<dbReference type="InterPro" id="IPR019752">
    <property type="entry name" value="Pyrv/ketoisovalerate_OxRed_cat"/>
</dbReference>
<evidence type="ECO:0000313" key="3">
    <source>
        <dbReference type="EMBL" id="TCL43977.1"/>
    </source>
</evidence>
<reference evidence="3 4" key="1">
    <citation type="submission" date="2019-03" db="EMBL/GenBank/DDBJ databases">
        <title>Genomic Encyclopedia of Type Strains, Phase IV (KMG-IV): sequencing the most valuable type-strain genomes for metagenomic binning, comparative biology and taxonomic classification.</title>
        <authorList>
            <person name="Goeker M."/>
        </authorList>
    </citation>
    <scope>NUCLEOTIDE SEQUENCE [LARGE SCALE GENOMIC DNA]</scope>
    <source>
        <strain evidence="3 4">DSM 100433</strain>
    </source>
</reference>
<dbReference type="PANTHER" id="PTHR42730:SF1">
    <property type="entry name" value="2-OXOGLUTARATE SYNTHASE SUBUNIT KORC"/>
    <property type="match status" value="1"/>
</dbReference>
<comment type="caution">
    <text evidence="3">The sequence shown here is derived from an EMBL/GenBank/DDBJ whole genome shotgun (WGS) entry which is preliminary data.</text>
</comment>
<dbReference type="InterPro" id="IPR002869">
    <property type="entry name" value="Pyrv_flavodox_OxRed_cen"/>
</dbReference>
<sequence>MAATNILLAGFGGQGILFAGKVLAYAGLMEERQVSWLPSYGPEMRGGTANCSVCISDHPIGSPLVLAPDILVAMNTPSYDKFIDAVVPGGLAILDSALVDRRCEREDITVCYVPATSLSKEQGLDGLANIILIGKMIAERPFVSNESIDKAIDKCVPARKAHLIDANKRAIALGAAQ</sequence>
<keyword evidence="4" id="KW-1185">Reference proteome</keyword>